<keyword evidence="3" id="KW-0808">Transferase</keyword>
<dbReference type="EMBL" id="KZ679008">
    <property type="protein sequence ID" value="PSS23075.1"/>
    <property type="molecule type" value="Genomic_DNA"/>
</dbReference>
<dbReference type="Gene3D" id="3.40.50.170">
    <property type="entry name" value="Formyl transferase, N-terminal domain"/>
    <property type="match status" value="1"/>
</dbReference>
<gene>
    <name evidence="6" type="ORF">M430DRAFT_97467</name>
</gene>
<proteinExistence type="predicted"/>
<dbReference type="RefSeq" id="XP_024723121.1">
    <property type="nucleotide sequence ID" value="XM_024870042.1"/>
</dbReference>
<dbReference type="PANTHER" id="PTHR43369">
    <property type="entry name" value="PHOSPHORIBOSYLGLYCINAMIDE FORMYLTRANSFERASE"/>
    <property type="match status" value="1"/>
</dbReference>
<dbReference type="InterPro" id="IPR036477">
    <property type="entry name" value="Formyl_transf_N_sf"/>
</dbReference>
<dbReference type="PANTHER" id="PTHR43369:SF2">
    <property type="entry name" value="PHOSPHORIBOSYLGLYCINAMIDE FORMYLTRANSFERASE"/>
    <property type="match status" value="1"/>
</dbReference>
<comment type="pathway">
    <text evidence="1">Purine metabolism; IMP biosynthesis via de novo pathway; N(2)-formyl-N(1)-(5-phospho-D-ribosyl)glycinamide from N(1)-(5-phospho-D-ribosyl)glycinamide (10-formyl THF route): step 1/1.</text>
</comment>
<dbReference type="InterPro" id="IPR002376">
    <property type="entry name" value="Formyl_transf_N"/>
</dbReference>
<accession>A0A2T3B886</accession>
<dbReference type="Proteomes" id="UP000241818">
    <property type="component" value="Unassembled WGS sequence"/>
</dbReference>
<organism evidence="6 7">
    <name type="scientific">Amorphotheca resinae ATCC 22711</name>
    <dbReference type="NCBI Taxonomy" id="857342"/>
    <lineage>
        <taxon>Eukaryota</taxon>
        <taxon>Fungi</taxon>
        <taxon>Dikarya</taxon>
        <taxon>Ascomycota</taxon>
        <taxon>Pezizomycotina</taxon>
        <taxon>Leotiomycetes</taxon>
        <taxon>Helotiales</taxon>
        <taxon>Amorphothecaceae</taxon>
        <taxon>Amorphotheca</taxon>
    </lineage>
</organism>
<dbReference type="GO" id="GO:0004644">
    <property type="term" value="F:phosphoribosylglycinamide formyltransferase activity"/>
    <property type="evidence" value="ECO:0007669"/>
    <property type="project" value="UniProtKB-EC"/>
</dbReference>
<evidence type="ECO:0000313" key="7">
    <source>
        <dbReference type="Proteomes" id="UP000241818"/>
    </source>
</evidence>
<dbReference type="Pfam" id="PF00551">
    <property type="entry name" value="Formyl_trans_N"/>
    <property type="match status" value="1"/>
</dbReference>
<keyword evidence="7" id="KW-1185">Reference proteome</keyword>
<feature type="domain" description="Formyl transferase N-terminal" evidence="5">
    <location>
        <begin position="5"/>
        <end position="178"/>
    </location>
</feature>
<dbReference type="SUPFAM" id="SSF53328">
    <property type="entry name" value="Formyltransferase"/>
    <property type="match status" value="1"/>
</dbReference>
<name>A0A2T3B886_AMORE</name>
<evidence type="ECO:0000259" key="5">
    <source>
        <dbReference type="Pfam" id="PF00551"/>
    </source>
</evidence>
<evidence type="ECO:0000256" key="4">
    <source>
        <dbReference type="ARBA" id="ARBA00022755"/>
    </source>
</evidence>
<evidence type="ECO:0000256" key="1">
    <source>
        <dbReference type="ARBA" id="ARBA00005054"/>
    </source>
</evidence>
<dbReference type="GO" id="GO:0006189">
    <property type="term" value="P:'de novo' IMP biosynthetic process"/>
    <property type="evidence" value="ECO:0007669"/>
    <property type="project" value="TreeGrafter"/>
</dbReference>
<dbReference type="FunCoup" id="A0A2T3B886">
    <property type="interactions" value="192"/>
</dbReference>
<evidence type="ECO:0000313" key="6">
    <source>
        <dbReference type="EMBL" id="PSS23075.1"/>
    </source>
</evidence>
<dbReference type="GO" id="GO:0005737">
    <property type="term" value="C:cytoplasm"/>
    <property type="evidence" value="ECO:0007669"/>
    <property type="project" value="TreeGrafter"/>
</dbReference>
<dbReference type="GeneID" id="36578123"/>
<keyword evidence="4" id="KW-0658">Purine biosynthesis</keyword>
<dbReference type="OrthoDB" id="5575075at2759"/>
<reference evidence="6 7" key="1">
    <citation type="journal article" date="2018" name="New Phytol.">
        <title>Comparative genomics and transcriptomics depict ericoid mycorrhizal fungi as versatile saprotrophs and plant mutualists.</title>
        <authorList>
            <person name="Martino E."/>
            <person name="Morin E."/>
            <person name="Grelet G.A."/>
            <person name="Kuo A."/>
            <person name="Kohler A."/>
            <person name="Daghino S."/>
            <person name="Barry K.W."/>
            <person name="Cichocki N."/>
            <person name="Clum A."/>
            <person name="Dockter R.B."/>
            <person name="Hainaut M."/>
            <person name="Kuo R.C."/>
            <person name="LaButti K."/>
            <person name="Lindahl B.D."/>
            <person name="Lindquist E.A."/>
            <person name="Lipzen A."/>
            <person name="Khouja H.R."/>
            <person name="Magnuson J."/>
            <person name="Murat C."/>
            <person name="Ohm R.A."/>
            <person name="Singer S.W."/>
            <person name="Spatafora J.W."/>
            <person name="Wang M."/>
            <person name="Veneault-Fourrey C."/>
            <person name="Henrissat B."/>
            <person name="Grigoriev I.V."/>
            <person name="Martin F.M."/>
            <person name="Perotto S."/>
        </authorList>
    </citation>
    <scope>NUCLEOTIDE SEQUENCE [LARGE SCALE GENOMIC DNA]</scope>
    <source>
        <strain evidence="6 7">ATCC 22711</strain>
    </source>
</reference>
<dbReference type="STRING" id="857342.A0A2T3B886"/>
<protein>
    <recommendedName>
        <fullName evidence="2">phosphoribosylglycinamide formyltransferase 1</fullName>
        <ecNumber evidence="2">2.1.2.2</ecNumber>
    </recommendedName>
</protein>
<dbReference type="InParanoid" id="A0A2T3B886"/>
<evidence type="ECO:0000256" key="3">
    <source>
        <dbReference type="ARBA" id="ARBA00022679"/>
    </source>
</evidence>
<dbReference type="EC" id="2.1.2.2" evidence="2"/>
<evidence type="ECO:0000256" key="2">
    <source>
        <dbReference type="ARBA" id="ARBA00012254"/>
    </source>
</evidence>
<sequence>MPYLKIIRVISNRSKAFGLTRAENASIPTAYHNLISGKYHASGEKDVTVIQKAREKYNADLAQMVIADEPDIVVCAGWMHVFDEHFLDPLTEKKIPVINLHPALFGKYDGKDAIKRAYDDYHKGQLENNRTGIMVHYVIRDVDRGTPIIQREIECRPTETLDELTNRMHEQEHELILEGTAMAITKLWEERGRTAA</sequence>
<dbReference type="AlphaFoldDB" id="A0A2T3B886"/>